<reference evidence="2" key="1">
    <citation type="journal article" date="2024" name="Proc. Natl. Acad. Sci. U.S.A.">
        <title>Extraordinary preservation of gene collinearity over three hundred million years revealed in homosporous lycophytes.</title>
        <authorList>
            <person name="Li C."/>
            <person name="Wickell D."/>
            <person name="Kuo L.Y."/>
            <person name="Chen X."/>
            <person name="Nie B."/>
            <person name="Liao X."/>
            <person name="Peng D."/>
            <person name="Ji J."/>
            <person name="Jenkins J."/>
            <person name="Williams M."/>
            <person name="Shu S."/>
            <person name="Plott C."/>
            <person name="Barry K."/>
            <person name="Rajasekar S."/>
            <person name="Grimwood J."/>
            <person name="Han X."/>
            <person name="Sun S."/>
            <person name="Hou Z."/>
            <person name="He W."/>
            <person name="Dai G."/>
            <person name="Sun C."/>
            <person name="Schmutz J."/>
            <person name="Leebens-Mack J.H."/>
            <person name="Li F.W."/>
            <person name="Wang L."/>
        </authorList>
    </citation>
    <scope>NUCLEOTIDE SEQUENCE [LARGE SCALE GENOMIC DNA]</scope>
    <source>
        <strain evidence="2">cv. PW_Plant_1</strain>
    </source>
</reference>
<evidence type="ECO:0000313" key="2">
    <source>
        <dbReference type="Proteomes" id="UP001162992"/>
    </source>
</evidence>
<keyword evidence="2" id="KW-1185">Reference proteome</keyword>
<comment type="caution">
    <text evidence="1">The sequence shown here is derived from an EMBL/GenBank/DDBJ whole genome shotgun (WGS) entry which is preliminary data.</text>
</comment>
<accession>A0ACC2D1D9</accession>
<name>A0ACC2D1D9_DIPCM</name>
<dbReference type="EMBL" id="CM055099">
    <property type="protein sequence ID" value="KAJ7548114.1"/>
    <property type="molecule type" value="Genomic_DNA"/>
</dbReference>
<proteinExistence type="predicted"/>
<gene>
    <name evidence="1" type="ORF">O6H91_08G118200</name>
</gene>
<organism evidence="1 2">
    <name type="scientific">Diphasiastrum complanatum</name>
    <name type="common">Issler's clubmoss</name>
    <name type="synonym">Lycopodium complanatum</name>
    <dbReference type="NCBI Taxonomy" id="34168"/>
    <lineage>
        <taxon>Eukaryota</taxon>
        <taxon>Viridiplantae</taxon>
        <taxon>Streptophyta</taxon>
        <taxon>Embryophyta</taxon>
        <taxon>Tracheophyta</taxon>
        <taxon>Lycopodiopsida</taxon>
        <taxon>Lycopodiales</taxon>
        <taxon>Lycopodiaceae</taxon>
        <taxon>Lycopodioideae</taxon>
        <taxon>Diphasiastrum</taxon>
    </lineage>
</organism>
<dbReference type="Proteomes" id="UP001162992">
    <property type="component" value="Chromosome 8"/>
</dbReference>
<sequence length="71" mass="8312">MTFGIWSRMQPVSTMSVLAFFIALELVKNVKAELTYSSSICYYGHRVDIEWHVHEQDRTMIHAILPRKQIS</sequence>
<evidence type="ECO:0000313" key="1">
    <source>
        <dbReference type="EMBL" id="KAJ7548114.1"/>
    </source>
</evidence>
<protein>
    <submittedName>
        <fullName evidence="1">Uncharacterized protein</fullName>
    </submittedName>
</protein>